<dbReference type="Pfam" id="PF21041">
    <property type="entry name" value="XMAP215_CLASP_TOG"/>
    <property type="match status" value="1"/>
</dbReference>
<feature type="non-terminal residue" evidence="4">
    <location>
        <position position="228"/>
    </location>
</feature>
<comment type="subcellular location">
    <subcellularLocation>
        <location evidence="1">Cytoplasm</location>
    </subcellularLocation>
</comment>
<evidence type="ECO:0000313" key="4">
    <source>
        <dbReference type="EMBL" id="MES1921034.1"/>
    </source>
</evidence>
<accession>A0ABV2AMY9</accession>
<dbReference type="EMBL" id="JBDODL010001042">
    <property type="protein sequence ID" value="MES1921034.1"/>
    <property type="molecule type" value="Genomic_DNA"/>
</dbReference>
<reference evidence="4 5" key="1">
    <citation type="journal article" date="2024" name="BMC Biol.">
        <title>Comparative genomics of Ascetosporea gives new insight into the evolutionary basis for animal parasitism in Rhizaria.</title>
        <authorList>
            <person name="Hiltunen Thoren M."/>
            <person name="Onut-Brannstrom I."/>
            <person name="Alfjorden A."/>
            <person name="Peckova H."/>
            <person name="Swords F."/>
            <person name="Hooper C."/>
            <person name="Holzer A.S."/>
            <person name="Bass D."/>
            <person name="Burki F."/>
        </authorList>
    </citation>
    <scope>NUCLEOTIDE SEQUENCE [LARGE SCALE GENOMIC DNA]</scope>
    <source>
        <strain evidence="4">20-A016</strain>
    </source>
</reference>
<gene>
    <name evidence="4" type="ORF">MHBO_002635</name>
</gene>
<sequence>KISYYLKMSAENEKIAASSRSGADFYEKMLSKMGCDENSIPQFSNTANTLTNILSNSNVDNEIKPFCKDQKKNEALLLYERAVSSVTGKEKEIDFDKLSIDELFESKSLKHKIFGFNKLRKIFQNDKSNNFENHFKIMTKIGSFSNPLVLKAGKNCFETFIENAPNEIFVSTAEETFESVIKNLFQSPKLCSFGISIAEMIVTKARQIGDMEIFEKILNIVTAIFFDK</sequence>
<evidence type="ECO:0000313" key="5">
    <source>
        <dbReference type="Proteomes" id="UP001439008"/>
    </source>
</evidence>
<evidence type="ECO:0000256" key="2">
    <source>
        <dbReference type="ARBA" id="ARBA00022490"/>
    </source>
</evidence>
<keyword evidence="5" id="KW-1185">Reference proteome</keyword>
<comment type="caution">
    <text evidence="4">The sequence shown here is derived from an EMBL/GenBank/DDBJ whole genome shotgun (WGS) entry which is preliminary data.</text>
</comment>
<feature type="non-terminal residue" evidence="4">
    <location>
        <position position="1"/>
    </location>
</feature>
<feature type="domain" description="XMAP215/Dis1/CLASP TOG" evidence="3">
    <location>
        <begin position="94"/>
        <end position="184"/>
    </location>
</feature>
<organism evidence="4 5">
    <name type="scientific">Bonamia ostreae</name>
    <dbReference type="NCBI Taxonomy" id="126728"/>
    <lineage>
        <taxon>Eukaryota</taxon>
        <taxon>Sar</taxon>
        <taxon>Rhizaria</taxon>
        <taxon>Endomyxa</taxon>
        <taxon>Ascetosporea</taxon>
        <taxon>Haplosporida</taxon>
        <taxon>Bonamia</taxon>
    </lineage>
</organism>
<proteinExistence type="predicted"/>
<keyword evidence="2" id="KW-0963">Cytoplasm</keyword>
<name>A0ABV2AMY9_9EUKA</name>
<evidence type="ECO:0000259" key="3">
    <source>
        <dbReference type="Pfam" id="PF21041"/>
    </source>
</evidence>
<dbReference type="Gene3D" id="1.25.10.10">
    <property type="entry name" value="Leucine-rich Repeat Variant"/>
    <property type="match status" value="1"/>
</dbReference>
<dbReference type="InterPro" id="IPR011989">
    <property type="entry name" value="ARM-like"/>
</dbReference>
<dbReference type="InterPro" id="IPR048491">
    <property type="entry name" value="XMAP215_CLASP_TOG"/>
</dbReference>
<dbReference type="Proteomes" id="UP001439008">
    <property type="component" value="Unassembled WGS sequence"/>
</dbReference>
<protein>
    <recommendedName>
        <fullName evidence="3">XMAP215/Dis1/CLASP TOG domain-containing protein</fullName>
    </recommendedName>
</protein>
<evidence type="ECO:0000256" key="1">
    <source>
        <dbReference type="ARBA" id="ARBA00004496"/>
    </source>
</evidence>